<dbReference type="Gene3D" id="3.60.15.10">
    <property type="entry name" value="Ribonuclease Z/Hydroxyacylglutathione hydrolase-like"/>
    <property type="match status" value="1"/>
</dbReference>
<evidence type="ECO:0000256" key="2">
    <source>
        <dbReference type="ARBA" id="ARBA00022723"/>
    </source>
</evidence>
<dbReference type="GO" id="GO:0017001">
    <property type="term" value="P:antibiotic catabolic process"/>
    <property type="evidence" value="ECO:0007669"/>
    <property type="project" value="InterPro"/>
</dbReference>
<gene>
    <name evidence="7" type="ORF">JJJ17_15275</name>
</gene>
<keyword evidence="2" id="KW-0479">Metal-binding</keyword>
<evidence type="ECO:0000256" key="4">
    <source>
        <dbReference type="ARBA" id="ARBA00022833"/>
    </source>
</evidence>
<comment type="cofactor">
    <cofactor evidence="1">
        <name>Zn(2+)</name>
        <dbReference type="ChEBI" id="CHEBI:29105"/>
    </cofactor>
</comment>
<protein>
    <submittedName>
        <fullName evidence="7">MBL fold metallo-hydrolase</fullName>
    </submittedName>
</protein>
<proteinExistence type="predicted"/>
<feature type="signal peptide" evidence="5">
    <location>
        <begin position="1"/>
        <end position="26"/>
    </location>
</feature>
<dbReference type="SUPFAM" id="SSF56281">
    <property type="entry name" value="Metallo-hydrolase/oxidoreductase"/>
    <property type="match status" value="1"/>
</dbReference>
<dbReference type="InterPro" id="IPR001279">
    <property type="entry name" value="Metallo-B-lactamas"/>
</dbReference>
<dbReference type="GO" id="GO:0008270">
    <property type="term" value="F:zinc ion binding"/>
    <property type="evidence" value="ECO:0007669"/>
    <property type="project" value="InterPro"/>
</dbReference>
<dbReference type="PROSITE" id="PS00743">
    <property type="entry name" value="BETA_LACTAMASE_B_1"/>
    <property type="match status" value="1"/>
</dbReference>
<keyword evidence="3" id="KW-0378">Hydrolase</keyword>
<dbReference type="GO" id="GO:0008800">
    <property type="term" value="F:beta-lactamase activity"/>
    <property type="evidence" value="ECO:0007669"/>
    <property type="project" value="InterPro"/>
</dbReference>
<dbReference type="InterPro" id="IPR044094">
    <property type="entry name" value="AtsA-like_MBL-fold"/>
</dbReference>
<evidence type="ECO:0000259" key="6">
    <source>
        <dbReference type="SMART" id="SM00849"/>
    </source>
</evidence>
<evidence type="ECO:0000256" key="1">
    <source>
        <dbReference type="ARBA" id="ARBA00001947"/>
    </source>
</evidence>
<evidence type="ECO:0000313" key="7">
    <source>
        <dbReference type="EMBL" id="MBK4217290.1"/>
    </source>
</evidence>
<feature type="domain" description="Metallo-beta-lactamase" evidence="6">
    <location>
        <begin position="46"/>
        <end position="247"/>
    </location>
</feature>
<keyword evidence="8" id="KW-1185">Reference proteome</keyword>
<name>A0A934W0T7_9RHOB</name>
<dbReference type="RefSeq" id="WP_200687928.1">
    <property type="nucleotide sequence ID" value="NZ_JAEPRQ010000006.1"/>
</dbReference>
<keyword evidence="4" id="KW-0862">Zinc</keyword>
<comment type="caution">
    <text evidence="7">The sequence shown here is derived from an EMBL/GenBank/DDBJ whole genome shotgun (WGS) entry which is preliminary data.</text>
</comment>
<reference evidence="7" key="1">
    <citation type="submission" date="2021-01" db="EMBL/GenBank/DDBJ databases">
        <title>Paracoccus amoyensis sp. nov., isolated from the surface seawater along the coast of Xiamen Island, China.</title>
        <authorList>
            <person name="Lyu L."/>
        </authorList>
    </citation>
    <scope>NUCLEOTIDE SEQUENCE</scope>
    <source>
        <strain evidence="7">MJ17</strain>
    </source>
</reference>
<dbReference type="Proteomes" id="UP000640485">
    <property type="component" value="Unassembled WGS sequence"/>
</dbReference>
<dbReference type="Pfam" id="PF12706">
    <property type="entry name" value="Lactamase_B_2"/>
    <property type="match status" value="1"/>
</dbReference>
<evidence type="ECO:0000256" key="5">
    <source>
        <dbReference type="SAM" id="SignalP"/>
    </source>
</evidence>
<dbReference type="CDD" id="cd07719">
    <property type="entry name" value="arylsulfatase_AtsA-like_MBL-fold"/>
    <property type="match status" value="1"/>
</dbReference>
<keyword evidence="5" id="KW-0732">Signal</keyword>
<feature type="chain" id="PRO_5037964174" evidence="5">
    <location>
        <begin position="27"/>
        <end position="322"/>
    </location>
</feature>
<accession>A0A934W0T7</accession>
<organism evidence="7 8">
    <name type="scientific">Paracoccus caeni</name>
    <dbReference type="NCBI Taxonomy" id="657651"/>
    <lineage>
        <taxon>Bacteria</taxon>
        <taxon>Pseudomonadati</taxon>
        <taxon>Pseudomonadota</taxon>
        <taxon>Alphaproteobacteria</taxon>
        <taxon>Rhodobacterales</taxon>
        <taxon>Paracoccaceae</taxon>
        <taxon>Paracoccus</taxon>
    </lineage>
</organism>
<dbReference type="PANTHER" id="PTHR46018:SF2">
    <property type="entry name" value="ZINC PHOSPHODIESTERASE ELAC PROTEIN 1"/>
    <property type="match status" value="1"/>
</dbReference>
<evidence type="ECO:0000256" key="3">
    <source>
        <dbReference type="ARBA" id="ARBA00022801"/>
    </source>
</evidence>
<dbReference type="InterPro" id="IPR001018">
    <property type="entry name" value="Beta-lactamase_class-B_CS"/>
</dbReference>
<dbReference type="AlphaFoldDB" id="A0A934W0T7"/>
<dbReference type="GO" id="GO:0042781">
    <property type="term" value="F:3'-tRNA processing endoribonuclease activity"/>
    <property type="evidence" value="ECO:0007669"/>
    <property type="project" value="TreeGrafter"/>
</dbReference>
<sequence length="322" mass="34906">MTLTKKTVRTMLAGAMLLMSAAAVSAQDFKVTLLGTATPAPRPDRFGPSTLIEAGDQKVLIDAGRGATIRLWQMRIPIGSLDAVLLTHFHSDHTGGMPDLWLTGWIGTPYGGRSEPFNVIGPAGTQQLMDGLKTAYDDDVQIRLVDEGNPVEGIEIAVEEFTEEGVVYDRGGLKVRAIEVDHGDHISPNYGYVAEYGGRKVVISGDTKFDPNTIENGRGADLIINTVATAHPEVRKQEHAGRVLAHHISPQEAGTVFNEIQPKLAVYTHIVRLSDKEHPEPTIADIVNDTRETYTGPLTVGEDLMTFDIRADGIATYMAAAR</sequence>
<evidence type="ECO:0000313" key="8">
    <source>
        <dbReference type="Proteomes" id="UP000640485"/>
    </source>
</evidence>
<dbReference type="InterPro" id="IPR036866">
    <property type="entry name" value="RibonucZ/Hydroxyglut_hydro"/>
</dbReference>
<dbReference type="EMBL" id="JAEPRQ010000006">
    <property type="protein sequence ID" value="MBK4217290.1"/>
    <property type="molecule type" value="Genomic_DNA"/>
</dbReference>
<dbReference type="SMART" id="SM00849">
    <property type="entry name" value="Lactamase_B"/>
    <property type="match status" value="1"/>
</dbReference>
<dbReference type="PANTHER" id="PTHR46018">
    <property type="entry name" value="ZINC PHOSPHODIESTERASE ELAC PROTEIN 1"/>
    <property type="match status" value="1"/>
</dbReference>